<evidence type="ECO:0000313" key="3">
    <source>
        <dbReference type="Proteomes" id="UP001652621"/>
    </source>
</evidence>
<feature type="compositionally biased region" description="Low complexity" evidence="1">
    <location>
        <begin position="44"/>
        <end position="62"/>
    </location>
</feature>
<dbReference type="VEuPathDB" id="VectorBase:MDOA012667"/>
<accession>A0A1I8N8G5</accession>
<reference evidence="4" key="2">
    <citation type="submission" date="2025-04" db="UniProtKB">
        <authorList>
            <consortium name="RefSeq"/>
        </authorList>
    </citation>
    <scope>IDENTIFICATION</scope>
    <source>
        <strain evidence="4">Aabys</strain>
    </source>
</reference>
<proteinExistence type="predicted"/>
<dbReference type="Proteomes" id="UP001652621">
    <property type="component" value="Unplaced"/>
</dbReference>
<dbReference type="VEuPathDB" id="VectorBase:MDOMA2_001492"/>
<reference evidence="2" key="1">
    <citation type="submission" date="2020-05" db="UniProtKB">
        <authorList>
            <consortium name="EnsemblMetazoa"/>
        </authorList>
    </citation>
    <scope>IDENTIFICATION</scope>
    <source>
        <strain evidence="2">Aabys</strain>
    </source>
</reference>
<evidence type="ECO:0000256" key="1">
    <source>
        <dbReference type="SAM" id="MobiDB-lite"/>
    </source>
</evidence>
<evidence type="ECO:0000313" key="2">
    <source>
        <dbReference type="EnsemblMetazoa" id="MDOA012667-PA"/>
    </source>
</evidence>
<dbReference type="KEGG" id="mde:101895406"/>
<feature type="compositionally biased region" description="Basic residues" evidence="1">
    <location>
        <begin position="63"/>
        <end position="74"/>
    </location>
</feature>
<dbReference type="AlphaFoldDB" id="A0A1I8N8G5"/>
<name>A0A1I8N8G5_MUSDO</name>
<feature type="compositionally biased region" description="Polar residues" evidence="1">
    <location>
        <begin position="105"/>
        <end position="117"/>
    </location>
</feature>
<sequence length="155" mass="18654">MHYNFFHPGEKIPEERELKTLCGEQKQLQQEYESQRQNWGQYHQQQYGMQHHQHRQQQQLQQHHMHNGHQRAFHHQQQQQQHHHPNPGQWHIPASPGTTIHEEPTTPQLRSNSSPHTQQQQVGPTQQLQHQAQQAFLERCLTQLKYLQSMYVLPQ</sequence>
<feature type="compositionally biased region" description="Low complexity" evidence="1">
    <location>
        <begin position="118"/>
        <end position="127"/>
    </location>
</feature>
<dbReference type="EnsemblMetazoa" id="MDOA012667-RA">
    <property type="protein sequence ID" value="MDOA012667-PA"/>
    <property type="gene ID" value="MDOA012667"/>
</dbReference>
<protein>
    <submittedName>
        <fullName evidence="4">Sex-determining region Y protein-like</fullName>
    </submittedName>
</protein>
<organism evidence="2">
    <name type="scientific">Musca domestica</name>
    <name type="common">House fly</name>
    <dbReference type="NCBI Taxonomy" id="7370"/>
    <lineage>
        <taxon>Eukaryota</taxon>
        <taxon>Metazoa</taxon>
        <taxon>Ecdysozoa</taxon>
        <taxon>Arthropoda</taxon>
        <taxon>Hexapoda</taxon>
        <taxon>Insecta</taxon>
        <taxon>Pterygota</taxon>
        <taxon>Neoptera</taxon>
        <taxon>Endopterygota</taxon>
        <taxon>Diptera</taxon>
        <taxon>Brachycera</taxon>
        <taxon>Muscomorpha</taxon>
        <taxon>Muscoidea</taxon>
        <taxon>Muscidae</taxon>
        <taxon>Musca</taxon>
    </lineage>
</organism>
<feature type="region of interest" description="Disordered" evidence="1">
    <location>
        <begin position="44"/>
        <end position="127"/>
    </location>
</feature>
<gene>
    <name evidence="2" type="primary">101895406</name>
    <name evidence="4" type="synonym">LOC101895406</name>
</gene>
<keyword evidence="3" id="KW-1185">Reference proteome</keyword>
<dbReference type="GeneID" id="101895406"/>
<dbReference type="RefSeq" id="XP_005175954.1">
    <property type="nucleotide sequence ID" value="XM_005175897.1"/>
</dbReference>
<evidence type="ECO:0000313" key="4">
    <source>
        <dbReference type="RefSeq" id="XP_005175954.1"/>
    </source>
</evidence>